<dbReference type="Gene3D" id="2.60.120.10">
    <property type="entry name" value="Jelly Rolls"/>
    <property type="match status" value="1"/>
</dbReference>
<dbReference type="EMBL" id="CAJNNV010016607">
    <property type="protein sequence ID" value="CAE8604561.1"/>
    <property type="molecule type" value="Genomic_DNA"/>
</dbReference>
<proteinExistence type="predicted"/>
<sequence>YGVMLDEGSGKIVMSHSARNGERQVQMGGSAPSKGPSASKKPSDEGLFETSDQTRMTFRDFRAEGDRFVKGGRTGKLPYFGVHLLWRLKEGDNGHLGNIDEEMADDLWSIRFDLIKEWQEMNVLPLVQRFYLFAGLGGTLYHCHYDLQPNLHVQLTGRKRFILFPPDAWPHLYPFPVHHDLDRRSMVDLDAPDDSRFPMWRGAQGQIVELEPGDALYIPPYWWHHVQSLTPETTSMAMWFFEHFPLSSGVSYGISPRADGMVLMRELEEFIGKHFPDAPGEEDCTKARPVKAA</sequence>
<evidence type="ECO:0000313" key="3">
    <source>
        <dbReference type="EMBL" id="CAE8604561.1"/>
    </source>
</evidence>
<dbReference type="AlphaFoldDB" id="A0A813EUZ4"/>
<comment type="caution">
    <text evidence="3">The sequence shown here is derived from an EMBL/GenBank/DDBJ whole genome shotgun (WGS) entry which is preliminary data.</text>
</comment>
<dbReference type="OrthoDB" id="439605at2759"/>
<feature type="compositionally biased region" description="Low complexity" evidence="1">
    <location>
        <begin position="28"/>
        <end position="40"/>
    </location>
</feature>
<protein>
    <recommendedName>
        <fullName evidence="2">JmjC domain-containing protein</fullName>
    </recommendedName>
</protein>
<dbReference type="InterPro" id="IPR014710">
    <property type="entry name" value="RmlC-like_jellyroll"/>
</dbReference>
<dbReference type="PANTHER" id="PTHR12461:SF105">
    <property type="entry name" value="HYPOXIA-INDUCIBLE FACTOR 1-ALPHA INHIBITOR"/>
    <property type="match status" value="1"/>
</dbReference>
<dbReference type="InterPro" id="IPR003347">
    <property type="entry name" value="JmjC_dom"/>
</dbReference>
<organism evidence="3 4">
    <name type="scientific">Polarella glacialis</name>
    <name type="common">Dinoflagellate</name>
    <dbReference type="NCBI Taxonomy" id="89957"/>
    <lineage>
        <taxon>Eukaryota</taxon>
        <taxon>Sar</taxon>
        <taxon>Alveolata</taxon>
        <taxon>Dinophyceae</taxon>
        <taxon>Suessiales</taxon>
        <taxon>Suessiaceae</taxon>
        <taxon>Polarella</taxon>
    </lineage>
</organism>
<reference evidence="3" key="1">
    <citation type="submission" date="2021-02" db="EMBL/GenBank/DDBJ databases">
        <authorList>
            <person name="Dougan E. K."/>
            <person name="Rhodes N."/>
            <person name="Thang M."/>
            <person name="Chan C."/>
        </authorList>
    </citation>
    <scope>NUCLEOTIDE SEQUENCE</scope>
</reference>
<evidence type="ECO:0000256" key="1">
    <source>
        <dbReference type="SAM" id="MobiDB-lite"/>
    </source>
</evidence>
<accession>A0A813EUZ4</accession>
<dbReference type="PROSITE" id="PS51184">
    <property type="entry name" value="JMJC"/>
    <property type="match status" value="1"/>
</dbReference>
<feature type="non-terminal residue" evidence="3">
    <location>
        <position position="1"/>
    </location>
</feature>
<evidence type="ECO:0000259" key="2">
    <source>
        <dbReference type="PROSITE" id="PS51184"/>
    </source>
</evidence>
<feature type="domain" description="JmjC" evidence="2">
    <location>
        <begin position="105"/>
        <end position="271"/>
    </location>
</feature>
<feature type="region of interest" description="Disordered" evidence="1">
    <location>
        <begin position="17"/>
        <end position="49"/>
    </location>
</feature>
<dbReference type="InterPro" id="IPR041667">
    <property type="entry name" value="Cupin_8"/>
</dbReference>
<dbReference type="Pfam" id="PF13621">
    <property type="entry name" value="Cupin_8"/>
    <property type="match status" value="1"/>
</dbReference>
<dbReference type="SUPFAM" id="SSF51197">
    <property type="entry name" value="Clavaminate synthase-like"/>
    <property type="match status" value="1"/>
</dbReference>
<dbReference type="SMART" id="SM00558">
    <property type="entry name" value="JmjC"/>
    <property type="match status" value="1"/>
</dbReference>
<keyword evidence="4" id="KW-1185">Reference proteome</keyword>
<name>A0A813EUZ4_POLGL</name>
<dbReference type="PANTHER" id="PTHR12461">
    <property type="entry name" value="HYPOXIA-INDUCIBLE FACTOR 1 ALPHA INHIBITOR-RELATED"/>
    <property type="match status" value="1"/>
</dbReference>
<dbReference type="Proteomes" id="UP000654075">
    <property type="component" value="Unassembled WGS sequence"/>
</dbReference>
<evidence type="ECO:0000313" key="4">
    <source>
        <dbReference type="Proteomes" id="UP000654075"/>
    </source>
</evidence>
<gene>
    <name evidence="3" type="ORF">PGLA1383_LOCUS22716</name>
</gene>
<feature type="non-terminal residue" evidence="3">
    <location>
        <position position="293"/>
    </location>
</feature>